<reference evidence="9" key="1">
    <citation type="submission" date="2021-02" db="EMBL/GenBank/DDBJ databases">
        <authorList>
            <person name="Nowell W R."/>
        </authorList>
    </citation>
    <scope>NUCLEOTIDE SEQUENCE</scope>
</reference>
<evidence type="ECO:0000256" key="4">
    <source>
        <dbReference type="ARBA" id="ARBA00022989"/>
    </source>
</evidence>
<gene>
    <name evidence="9" type="ORF">SEV965_LOCUS4888</name>
</gene>
<name>A0A813YLV4_9BILA</name>
<dbReference type="AlphaFoldDB" id="A0A813YLV4"/>
<keyword evidence="4 6" id="KW-1133">Transmembrane helix</keyword>
<dbReference type="PANTHER" id="PTHR12471:SF7">
    <property type="entry name" value="V-TYPE PROTON ATPASE SUBUNIT S1"/>
    <property type="match status" value="1"/>
</dbReference>
<evidence type="ECO:0000259" key="8">
    <source>
        <dbReference type="Pfam" id="PF20520"/>
    </source>
</evidence>
<dbReference type="EMBL" id="CAJNOU010000145">
    <property type="protein sequence ID" value="CAF0886290.1"/>
    <property type="molecule type" value="Genomic_DNA"/>
</dbReference>
<dbReference type="GO" id="GO:0033176">
    <property type="term" value="C:proton-transporting V-type ATPase complex"/>
    <property type="evidence" value="ECO:0007669"/>
    <property type="project" value="TreeGrafter"/>
</dbReference>
<evidence type="ECO:0000256" key="1">
    <source>
        <dbReference type="ARBA" id="ARBA00004167"/>
    </source>
</evidence>
<feature type="domain" description="V-type proton ATPase subunit S1/VOA1 transmembrane" evidence="8">
    <location>
        <begin position="375"/>
        <end position="413"/>
    </location>
</feature>
<dbReference type="Proteomes" id="UP000663889">
    <property type="component" value="Unassembled WGS sequence"/>
</dbReference>
<evidence type="ECO:0000313" key="9">
    <source>
        <dbReference type="EMBL" id="CAF0886290.1"/>
    </source>
</evidence>
<evidence type="ECO:0000256" key="2">
    <source>
        <dbReference type="ARBA" id="ARBA00009037"/>
    </source>
</evidence>
<dbReference type="Pfam" id="PF20520">
    <property type="entry name" value="Ac45-VOA1_TM"/>
    <property type="match status" value="1"/>
</dbReference>
<evidence type="ECO:0000313" key="10">
    <source>
        <dbReference type="Proteomes" id="UP000663889"/>
    </source>
</evidence>
<feature type="transmembrane region" description="Helical" evidence="6">
    <location>
        <begin position="380"/>
        <end position="400"/>
    </location>
</feature>
<dbReference type="GO" id="GO:0001671">
    <property type="term" value="F:ATPase activator activity"/>
    <property type="evidence" value="ECO:0007669"/>
    <property type="project" value="TreeGrafter"/>
</dbReference>
<feature type="signal peptide" evidence="7">
    <location>
        <begin position="1"/>
        <end position="23"/>
    </location>
</feature>
<evidence type="ECO:0000256" key="3">
    <source>
        <dbReference type="ARBA" id="ARBA00022692"/>
    </source>
</evidence>
<comment type="subcellular location">
    <subcellularLocation>
        <location evidence="1">Membrane</location>
        <topology evidence="1">Single-pass membrane protein</topology>
    </subcellularLocation>
</comment>
<evidence type="ECO:0000256" key="7">
    <source>
        <dbReference type="SAM" id="SignalP"/>
    </source>
</evidence>
<keyword evidence="7" id="KW-0732">Signal</keyword>
<sequence length="425" mass="48894">MIFQIFSLLLIFINLHSKNQVSAAPVLLWSNVNLPRSNVPLATLSPLNLISDYICSLTNKKIYLRIVAVNDLTTEDFQRSLQHHHPLLLDAKKNERNFLYFPNVANDVYKTFSLMPQSNNMKCSHIHFELISLKIYETLNDALNRIQTRINKIGTDSNHAVLIALINGPVNDQKDIHHMSRQRRQINVEKNVVLRSNNATCMFYAKNLYWNDVNGTLSSGRNYSLNLNRSSCQPNIPSTSNDSSVILNLVWTNEQMPSDIVTVSLVYLTIKDNIINMYGMLLNNLTTTIFGRFWRLENVTLNQNEYRYFVSGMHSPMETPPTYCYVCTTAEFVRYDSQSRYGLYNFSNKFYIKDLQFQPFHVNGSTFGPPNYCTSFFTRGIWMAITSSLLCLGILLFGIYHLMGIKSNDRFDDPKGKPLIIKAQE</sequence>
<dbReference type="Gene3D" id="2.40.160.110">
    <property type="match status" value="1"/>
</dbReference>
<feature type="chain" id="PRO_5032544321" description="V-type proton ATPase subunit S1/VOA1 transmembrane domain-containing protein" evidence="7">
    <location>
        <begin position="24"/>
        <end position="425"/>
    </location>
</feature>
<organism evidence="9 10">
    <name type="scientific">Rotaria sordida</name>
    <dbReference type="NCBI Taxonomy" id="392033"/>
    <lineage>
        <taxon>Eukaryota</taxon>
        <taxon>Metazoa</taxon>
        <taxon>Spiralia</taxon>
        <taxon>Gnathifera</taxon>
        <taxon>Rotifera</taxon>
        <taxon>Eurotatoria</taxon>
        <taxon>Bdelloidea</taxon>
        <taxon>Philodinida</taxon>
        <taxon>Philodinidae</taxon>
        <taxon>Rotaria</taxon>
    </lineage>
</organism>
<proteinExistence type="inferred from homology"/>
<dbReference type="InterPro" id="IPR046756">
    <property type="entry name" value="VAS1/VOA1_TM"/>
</dbReference>
<comment type="similarity">
    <text evidence="2">Belongs to the vacuolar ATPase subunit S1 family.</text>
</comment>
<keyword evidence="5 6" id="KW-0472">Membrane</keyword>
<dbReference type="InterPro" id="IPR008388">
    <property type="entry name" value="Ac45_acc_su"/>
</dbReference>
<dbReference type="GO" id="GO:0030641">
    <property type="term" value="P:regulation of cellular pH"/>
    <property type="evidence" value="ECO:0007669"/>
    <property type="project" value="TreeGrafter"/>
</dbReference>
<dbReference type="PANTHER" id="PTHR12471">
    <property type="entry name" value="VACUOLAR ATP SYNTHASE SUBUNIT S1"/>
    <property type="match status" value="1"/>
</dbReference>
<protein>
    <recommendedName>
        <fullName evidence="8">V-type proton ATPase subunit S1/VOA1 transmembrane domain-containing protein</fullName>
    </recommendedName>
</protein>
<evidence type="ECO:0000256" key="6">
    <source>
        <dbReference type="SAM" id="Phobius"/>
    </source>
</evidence>
<evidence type="ECO:0000256" key="5">
    <source>
        <dbReference type="ARBA" id="ARBA00023136"/>
    </source>
</evidence>
<keyword evidence="3 6" id="KW-0812">Transmembrane</keyword>
<accession>A0A813YLV4</accession>
<comment type="caution">
    <text evidence="9">The sequence shown here is derived from an EMBL/GenBank/DDBJ whole genome shotgun (WGS) entry which is preliminary data.</text>
</comment>